<protein>
    <submittedName>
        <fullName evidence="4">Chaperone protein DnaK</fullName>
    </submittedName>
</protein>
<dbReference type="GO" id="GO:0005524">
    <property type="term" value="F:ATP binding"/>
    <property type="evidence" value="ECO:0007669"/>
    <property type="project" value="UniProtKB-KW"/>
</dbReference>
<keyword evidence="5" id="KW-1185">Reference proteome</keyword>
<dbReference type="InterPro" id="IPR043129">
    <property type="entry name" value="ATPase_NBD"/>
</dbReference>
<dbReference type="KEGG" id="knv:Pan216_30980"/>
<keyword evidence="2" id="KW-0547">Nucleotide-binding</keyword>
<dbReference type="InterPro" id="IPR018181">
    <property type="entry name" value="Heat_shock_70_CS"/>
</dbReference>
<keyword evidence="3" id="KW-0067">ATP-binding</keyword>
<dbReference type="PROSITE" id="PS00297">
    <property type="entry name" value="HSP70_1"/>
    <property type="match status" value="1"/>
</dbReference>
<dbReference type="PANTHER" id="PTHR42749">
    <property type="entry name" value="CELL SHAPE-DETERMINING PROTEIN MREB"/>
    <property type="match status" value="1"/>
</dbReference>
<dbReference type="OrthoDB" id="9760742at2"/>
<dbReference type="Gene3D" id="3.30.420.40">
    <property type="match status" value="2"/>
</dbReference>
<comment type="similarity">
    <text evidence="1">Belongs to the heat shock protein 70 family.</text>
</comment>
<evidence type="ECO:0000313" key="4">
    <source>
        <dbReference type="EMBL" id="QDU62231.1"/>
    </source>
</evidence>
<dbReference type="PANTHER" id="PTHR42749:SF1">
    <property type="entry name" value="CELL SHAPE-DETERMINING PROTEIN MREB"/>
    <property type="match status" value="1"/>
</dbReference>
<gene>
    <name evidence="4" type="primary">dnaK_4</name>
    <name evidence="4" type="ORF">Pan216_30980</name>
</gene>
<dbReference type="GO" id="GO:0140662">
    <property type="term" value="F:ATP-dependent protein folding chaperone"/>
    <property type="evidence" value="ECO:0007669"/>
    <property type="project" value="InterPro"/>
</dbReference>
<evidence type="ECO:0000256" key="1">
    <source>
        <dbReference type="ARBA" id="ARBA00007381"/>
    </source>
</evidence>
<dbReference type="SUPFAM" id="SSF53067">
    <property type="entry name" value="Actin-like ATPase domain"/>
    <property type="match status" value="2"/>
</dbReference>
<dbReference type="RefSeq" id="WP_145258832.1">
    <property type="nucleotide sequence ID" value="NZ_CP036279.1"/>
</dbReference>
<dbReference type="PRINTS" id="PR00301">
    <property type="entry name" value="HEATSHOCK70"/>
</dbReference>
<evidence type="ECO:0000256" key="2">
    <source>
        <dbReference type="ARBA" id="ARBA00022741"/>
    </source>
</evidence>
<dbReference type="InterPro" id="IPR013126">
    <property type="entry name" value="Hsp_70_fam"/>
</dbReference>
<dbReference type="Gene3D" id="3.90.640.10">
    <property type="entry name" value="Actin, Chain A, domain 4"/>
    <property type="match status" value="1"/>
</dbReference>
<proteinExistence type="inferred from homology"/>
<evidence type="ECO:0000256" key="3">
    <source>
        <dbReference type="ARBA" id="ARBA00022840"/>
    </source>
</evidence>
<reference evidence="4 5" key="1">
    <citation type="submission" date="2019-02" db="EMBL/GenBank/DDBJ databases">
        <title>Deep-cultivation of Planctomycetes and their phenomic and genomic characterization uncovers novel biology.</title>
        <authorList>
            <person name="Wiegand S."/>
            <person name="Jogler M."/>
            <person name="Boedeker C."/>
            <person name="Pinto D."/>
            <person name="Vollmers J."/>
            <person name="Rivas-Marin E."/>
            <person name="Kohn T."/>
            <person name="Peeters S.H."/>
            <person name="Heuer A."/>
            <person name="Rast P."/>
            <person name="Oberbeckmann S."/>
            <person name="Bunk B."/>
            <person name="Jeske O."/>
            <person name="Meyerdierks A."/>
            <person name="Storesund J.E."/>
            <person name="Kallscheuer N."/>
            <person name="Luecker S."/>
            <person name="Lage O.M."/>
            <person name="Pohl T."/>
            <person name="Merkel B.J."/>
            <person name="Hornburger P."/>
            <person name="Mueller R.-W."/>
            <person name="Bruemmer F."/>
            <person name="Labrenz M."/>
            <person name="Spormann A.M."/>
            <person name="Op den Camp H."/>
            <person name="Overmann J."/>
            <person name="Amann R."/>
            <person name="Jetten M.S.M."/>
            <person name="Mascher T."/>
            <person name="Medema M.H."/>
            <person name="Devos D.P."/>
            <person name="Kaster A.-K."/>
            <person name="Ovreas L."/>
            <person name="Rohde M."/>
            <person name="Galperin M.Y."/>
            <person name="Jogler C."/>
        </authorList>
    </citation>
    <scope>NUCLEOTIDE SEQUENCE [LARGE SCALE GENOMIC DNA]</scope>
    <source>
        <strain evidence="4 5">Pan216</strain>
    </source>
</reference>
<evidence type="ECO:0000313" key="5">
    <source>
        <dbReference type="Proteomes" id="UP000317093"/>
    </source>
</evidence>
<dbReference type="EMBL" id="CP036279">
    <property type="protein sequence ID" value="QDU62231.1"/>
    <property type="molecule type" value="Genomic_DNA"/>
</dbReference>
<dbReference type="Proteomes" id="UP000317093">
    <property type="component" value="Chromosome"/>
</dbReference>
<dbReference type="CDD" id="cd10170">
    <property type="entry name" value="ASKHA_NBD_HSP70"/>
    <property type="match status" value="1"/>
</dbReference>
<dbReference type="AlphaFoldDB" id="A0A518B5H8"/>
<name>A0A518B5H8_9BACT</name>
<organism evidence="4 5">
    <name type="scientific">Kolteria novifilia</name>
    <dbReference type="NCBI Taxonomy" id="2527975"/>
    <lineage>
        <taxon>Bacteria</taxon>
        <taxon>Pseudomonadati</taxon>
        <taxon>Planctomycetota</taxon>
        <taxon>Planctomycetia</taxon>
        <taxon>Kolteriales</taxon>
        <taxon>Kolteriaceae</taxon>
        <taxon>Kolteria</taxon>
    </lineage>
</organism>
<dbReference type="Pfam" id="PF00012">
    <property type="entry name" value="HSP70"/>
    <property type="match status" value="1"/>
</dbReference>
<sequence length="607" mass="65542">MSNGTSRYSVGIDLGTTNCALAYVDHGSEDDNAIHVLAVPQLAHPGEVTERPLLPSFTYIPGPHELPAGSLSLPWNENPAAGVGLIARSLGEKIPRRMVASAKSWLCHGGVDRTAAILPWGSEDDVEKISPLDATAGYLIHLREAWNHLMATEHVDHRLEQQEVLLTVPASFDAVARDLTMQAATQAGLQQVTLLEEPQAAFYAWLHNRGDEWREHVGVGDVVLVCDVGGGTTDFTLIAVGEEAGNLTLERLAVGDHILVGGDNMDLALAHTIKAKIEADGTKLSSAQLIALWHASRAAKEKILADPAVDSCPVTIVGRGSRLIGGTLQADLTRDEVFQVILDGFFPETKKDDLPKPARRAGLQELGLNYASDPAVPKHIAQFLTDNKSALPDGKGNIVHPSRILFNGGVLKAGPVQERIQTILSKWSKSDKVPPAQVLIGADLDLAVSRGAAYYGRVRRGSGVRIRGGTARSYYVGVESAMPAVPGMVPPIKALCVVPFGMEEGTEVDVPEEEFGLYVGEASEFRFLSSTHRKEDSVGTMIEDWESAGIEELAPLETTLSAEESDSSVVPVRLRSRVTELGMLELWCIARDGKGEWKLEFNVREQR</sequence>
<accession>A0A518B5H8</accession>